<organism evidence="1 2">
    <name type="scientific">Colletotrichum lupini</name>
    <dbReference type="NCBI Taxonomy" id="145971"/>
    <lineage>
        <taxon>Eukaryota</taxon>
        <taxon>Fungi</taxon>
        <taxon>Dikarya</taxon>
        <taxon>Ascomycota</taxon>
        <taxon>Pezizomycotina</taxon>
        <taxon>Sordariomycetes</taxon>
        <taxon>Hypocreomycetidae</taxon>
        <taxon>Glomerellales</taxon>
        <taxon>Glomerellaceae</taxon>
        <taxon>Colletotrichum</taxon>
        <taxon>Colletotrichum acutatum species complex</taxon>
    </lineage>
</organism>
<dbReference type="EMBL" id="CP019475">
    <property type="protein sequence ID" value="UQC80958.1"/>
    <property type="molecule type" value="Genomic_DNA"/>
</dbReference>
<accession>A0A9Q8SPM6</accession>
<reference evidence="1" key="1">
    <citation type="journal article" date="2021" name="Mol. Plant Microbe Interact.">
        <title>Complete Genome Sequence of the Plant-Pathogenic Fungus Colletotrichum lupini.</title>
        <authorList>
            <person name="Baroncelli R."/>
            <person name="Pensec F."/>
            <person name="Da Lio D."/>
            <person name="Boufleur T."/>
            <person name="Vicente I."/>
            <person name="Sarrocco S."/>
            <person name="Picot A."/>
            <person name="Baraldi E."/>
            <person name="Sukno S."/>
            <person name="Thon M."/>
            <person name="Le Floch G."/>
        </authorList>
    </citation>
    <scope>NUCLEOTIDE SEQUENCE</scope>
    <source>
        <strain evidence="1">IMI 504893</strain>
    </source>
</reference>
<evidence type="ECO:0000313" key="1">
    <source>
        <dbReference type="EMBL" id="UQC80958.1"/>
    </source>
</evidence>
<dbReference type="KEGG" id="clup:CLUP02_06444"/>
<dbReference type="RefSeq" id="XP_049142586.1">
    <property type="nucleotide sequence ID" value="XM_049285443.1"/>
</dbReference>
<proteinExistence type="predicted"/>
<gene>
    <name evidence="1" type="ORF">CLUP02_06444</name>
</gene>
<dbReference type="Proteomes" id="UP000830671">
    <property type="component" value="Chromosome 3"/>
</dbReference>
<dbReference type="AlphaFoldDB" id="A0A9Q8SPM6"/>
<sequence length="146" mass="16527">MSIILAPFDSQSVFSPQSFIRNTYTSQICVFPYVLLLDTFAKLKIAAGRVRTDREAGAPNVSRAAGQVQMQQQLLHVVELWPEWGDPKLGLSPVPHPHPNAPKDRELLPSGPIFHCHFGQFRIDSSCCIEIMSIHSQLRNSYRNKW</sequence>
<evidence type="ECO:0000313" key="2">
    <source>
        <dbReference type="Proteomes" id="UP000830671"/>
    </source>
</evidence>
<keyword evidence="2" id="KW-1185">Reference proteome</keyword>
<dbReference type="GeneID" id="73340453"/>
<protein>
    <submittedName>
        <fullName evidence="1">Uncharacterized protein</fullName>
    </submittedName>
</protein>
<name>A0A9Q8SPM6_9PEZI</name>